<name>A0A0A9G0S5_ARUDO</name>
<sequence length="72" mass="7369">MPAAAATRREPRPRNRAPPLGCPVTATGMGRRRRSTRTSTAGSSPSTGGRPCAGSSPPTSSYLASMASALRL</sequence>
<organism evidence="2">
    <name type="scientific">Arundo donax</name>
    <name type="common">Giant reed</name>
    <name type="synonym">Donax arundinaceus</name>
    <dbReference type="NCBI Taxonomy" id="35708"/>
    <lineage>
        <taxon>Eukaryota</taxon>
        <taxon>Viridiplantae</taxon>
        <taxon>Streptophyta</taxon>
        <taxon>Embryophyta</taxon>
        <taxon>Tracheophyta</taxon>
        <taxon>Spermatophyta</taxon>
        <taxon>Magnoliopsida</taxon>
        <taxon>Liliopsida</taxon>
        <taxon>Poales</taxon>
        <taxon>Poaceae</taxon>
        <taxon>PACMAD clade</taxon>
        <taxon>Arundinoideae</taxon>
        <taxon>Arundineae</taxon>
        <taxon>Arundo</taxon>
    </lineage>
</organism>
<feature type="region of interest" description="Disordered" evidence="1">
    <location>
        <begin position="1"/>
        <end position="72"/>
    </location>
</feature>
<evidence type="ECO:0000256" key="1">
    <source>
        <dbReference type="SAM" id="MobiDB-lite"/>
    </source>
</evidence>
<reference evidence="2" key="2">
    <citation type="journal article" date="2015" name="Data Brief">
        <title>Shoot transcriptome of the giant reed, Arundo donax.</title>
        <authorList>
            <person name="Barrero R.A."/>
            <person name="Guerrero F.D."/>
            <person name="Moolhuijzen P."/>
            <person name="Goolsby J.A."/>
            <person name="Tidwell J."/>
            <person name="Bellgard S.E."/>
            <person name="Bellgard M.I."/>
        </authorList>
    </citation>
    <scope>NUCLEOTIDE SEQUENCE</scope>
    <source>
        <tissue evidence="2">Shoot tissue taken approximately 20 cm above the soil surface</tissue>
    </source>
</reference>
<reference evidence="2" key="1">
    <citation type="submission" date="2014-09" db="EMBL/GenBank/DDBJ databases">
        <authorList>
            <person name="Magalhaes I.L.F."/>
            <person name="Oliveira U."/>
            <person name="Santos F.R."/>
            <person name="Vidigal T.H.D.A."/>
            <person name="Brescovit A.D."/>
            <person name="Santos A.J."/>
        </authorList>
    </citation>
    <scope>NUCLEOTIDE SEQUENCE</scope>
    <source>
        <tissue evidence="2">Shoot tissue taken approximately 20 cm above the soil surface</tissue>
    </source>
</reference>
<protein>
    <submittedName>
        <fullName evidence="2">Uncharacterized protein</fullName>
    </submittedName>
</protein>
<dbReference type="AlphaFoldDB" id="A0A0A9G0S5"/>
<feature type="compositionally biased region" description="Low complexity" evidence="1">
    <location>
        <begin position="37"/>
        <end position="50"/>
    </location>
</feature>
<accession>A0A0A9G0S5</accession>
<evidence type="ECO:0000313" key="2">
    <source>
        <dbReference type="EMBL" id="JAE18695.1"/>
    </source>
</evidence>
<dbReference type="EMBL" id="GBRH01179201">
    <property type="protein sequence ID" value="JAE18695.1"/>
    <property type="molecule type" value="Transcribed_RNA"/>
</dbReference>
<proteinExistence type="predicted"/>